<keyword evidence="6 10" id="KW-0547">Nucleotide-binding</keyword>
<dbReference type="NCBIfam" id="NF000841">
    <property type="entry name" value="PRK00071.1-4"/>
    <property type="match status" value="1"/>
</dbReference>
<dbReference type="GO" id="GO:0004515">
    <property type="term" value="F:nicotinate-nucleotide adenylyltransferase activity"/>
    <property type="evidence" value="ECO:0007669"/>
    <property type="project" value="UniProtKB-UniRule"/>
</dbReference>
<organism evidence="12 13">
    <name type="scientific">Paenibacillus algicola</name>
    <dbReference type="NCBI Taxonomy" id="2565926"/>
    <lineage>
        <taxon>Bacteria</taxon>
        <taxon>Bacillati</taxon>
        <taxon>Bacillota</taxon>
        <taxon>Bacilli</taxon>
        <taxon>Bacillales</taxon>
        <taxon>Paenibacillaceae</taxon>
        <taxon>Paenibacillus</taxon>
    </lineage>
</organism>
<evidence type="ECO:0000256" key="3">
    <source>
        <dbReference type="ARBA" id="ARBA00022642"/>
    </source>
</evidence>
<accession>A0A4P8XKZ5</accession>
<dbReference type="GO" id="GO:0009435">
    <property type="term" value="P:NAD+ biosynthetic process"/>
    <property type="evidence" value="ECO:0007669"/>
    <property type="project" value="UniProtKB-UniRule"/>
</dbReference>
<dbReference type="EMBL" id="CP040396">
    <property type="protein sequence ID" value="QCT02131.1"/>
    <property type="molecule type" value="Genomic_DNA"/>
</dbReference>
<dbReference type="PANTHER" id="PTHR39321:SF3">
    <property type="entry name" value="PHOSPHOPANTETHEINE ADENYLYLTRANSFERASE"/>
    <property type="match status" value="1"/>
</dbReference>
<evidence type="ECO:0000256" key="9">
    <source>
        <dbReference type="ARBA" id="ARBA00048721"/>
    </source>
</evidence>
<reference evidence="12 13" key="1">
    <citation type="submission" date="2019-05" db="EMBL/GenBank/DDBJ databases">
        <authorList>
            <person name="Chen C."/>
        </authorList>
    </citation>
    <scope>NUCLEOTIDE SEQUENCE [LARGE SCALE GENOMIC DNA]</scope>
    <source>
        <strain evidence="12 13">HB172198</strain>
    </source>
</reference>
<proteinExistence type="inferred from homology"/>
<feature type="domain" description="Cytidyltransferase-like" evidence="11">
    <location>
        <begin position="5"/>
        <end position="167"/>
    </location>
</feature>
<evidence type="ECO:0000256" key="4">
    <source>
        <dbReference type="ARBA" id="ARBA00022679"/>
    </source>
</evidence>
<evidence type="ECO:0000313" key="12">
    <source>
        <dbReference type="EMBL" id="QCT02131.1"/>
    </source>
</evidence>
<comment type="pathway">
    <text evidence="2 10">Cofactor biosynthesis; NAD(+) biosynthesis; deamido-NAD(+) from nicotinate D-ribonucleotide: step 1/1.</text>
</comment>
<comment type="similarity">
    <text evidence="10">Belongs to the NadD family.</text>
</comment>
<keyword evidence="8 10" id="KW-0520">NAD</keyword>
<evidence type="ECO:0000256" key="6">
    <source>
        <dbReference type="ARBA" id="ARBA00022741"/>
    </source>
</evidence>
<dbReference type="AlphaFoldDB" id="A0A4P8XKZ5"/>
<evidence type="ECO:0000313" key="13">
    <source>
        <dbReference type="Proteomes" id="UP000300879"/>
    </source>
</evidence>
<dbReference type="CDD" id="cd02165">
    <property type="entry name" value="NMNAT"/>
    <property type="match status" value="1"/>
</dbReference>
<protein>
    <recommendedName>
        <fullName evidence="10">Probable nicotinate-nucleotide adenylyltransferase</fullName>
        <ecNumber evidence="10">2.7.7.18</ecNumber>
    </recommendedName>
    <alternativeName>
        <fullName evidence="10">Deamido-NAD(+) diphosphorylase</fullName>
    </alternativeName>
    <alternativeName>
        <fullName evidence="10">Deamido-NAD(+) pyrophosphorylase</fullName>
    </alternativeName>
    <alternativeName>
        <fullName evidence="10">Nicotinate mononucleotide adenylyltransferase</fullName>
        <shortName evidence="10">NaMN adenylyltransferase</shortName>
    </alternativeName>
</protein>
<evidence type="ECO:0000256" key="10">
    <source>
        <dbReference type="HAMAP-Rule" id="MF_00244"/>
    </source>
</evidence>
<dbReference type="SUPFAM" id="SSF52374">
    <property type="entry name" value="Nucleotidylyl transferase"/>
    <property type="match status" value="1"/>
</dbReference>
<dbReference type="NCBIfam" id="TIGR00482">
    <property type="entry name" value="nicotinate (nicotinamide) nucleotide adenylyltransferase"/>
    <property type="match status" value="1"/>
</dbReference>
<dbReference type="PANTHER" id="PTHR39321">
    <property type="entry name" value="NICOTINATE-NUCLEOTIDE ADENYLYLTRANSFERASE-RELATED"/>
    <property type="match status" value="1"/>
</dbReference>
<dbReference type="EC" id="2.7.7.18" evidence="10"/>
<keyword evidence="4 10" id="KW-0808">Transferase</keyword>
<evidence type="ECO:0000256" key="1">
    <source>
        <dbReference type="ARBA" id="ARBA00002324"/>
    </source>
</evidence>
<dbReference type="Gene3D" id="3.40.50.620">
    <property type="entry name" value="HUPs"/>
    <property type="match status" value="1"/>
</dbReference>
<evidence type="ECO:0000256" key="2">
    <source>
        <dbReference type="ARBA" id="ARBA00005019"/>
    </source>
</evidence>
<dbReference type="InterPro" id="IPR014729">
    <property type="entry name" value="Rossmann-like_a/b/a_fold"/>
</dbReference>
<evidence type="ECO:0000256" key="5">
    <source>
        <dbReference type="ARBA" id="ARBA00022695"/>
    </source>
</evidence>
<evidence type="ECO:0000259" key="11">
    <source>
        <dbReference type="Pfam" id="PF01467"/>
    </source>
</evidence>
<dbReference type="NCBIfam" id="TIGR00125">
    <property type="entry name" value="cyt_tran_rel"/>
    <property type="match status" value="1"/>
</dbReference>
<comment type="function">
    <text evidence="1 10">Catalyzes the reversible adenylation of nicotinate mononucleotide (NaMN) to nicotinic acid adenine dinucleotide (NaAD).</text>
</comment>
<dbReference type="KEGG" id="palo:E6C60_1415"/>
<dbReference type="HAMAP" id="MF_00244">
    <property type="entry name" value="NaMN_adenylyltr"/>
    <property type="match status" value="1"/>
</dbReference>
<comment type="catalytic activity">
    <reaction evidence="9 10">
        <text>nicotinate beta-D-ribonucleotide + ATP + H(+) = deamido-NAD(+) + diphosphate</text>
        <dbReference type="Rhea" id="RHEA:22860"/>
        <dbReference type="ChEBI" id="CHEBI:15378"/>
        <dbReference type="ChEBI" id="CHEBI:30616"/>
        <dbReference type="ChEBI" id="CHEBI:33019"/>
        <dbReference type="ChEBI" id="CHEBI:57502"/>
        <dbReference type="ChEBI" id="CHEBI:58437"/>
        <dbReference type="EC" id="2.7.7.18"/>
    </reaction>
</comment>
<keyword evidence="13" id="KW-1185">Reference proteome</keyword>
<dbReference type="RefSeq" id="WP_138225201.1">
    <property type="nucleotide sequence ID" value="NZ_CP040396.1"/>
</dbReference>
<dbReference type="UniPathway" id="UPA00253">
    <property type="reaction ID" value="UER00332"/>
</dbReference>
<dbReference type="Pfam" id="PF01467">
    <property type="entry name" value="CTP_transf_like"/>
    <property type="match status" value="1"/>
</dbReference>
<dbReference type="Proteomes" id="UP000300879">
    <property type="component" value="Chromosome"/>
</dbReference>
<evidence type="ECO:0000256" key="7">
    <source>
        <dbReference type="ARBA" id="ARBA00022840"/>
    </source>
</evidence>
<dbReference type="InterPro" id="IPR005248">
    <property type="entry name" value="NadD/NMNAT"/>
</dbReference>
<sequence length="194" mass="22012">MKAGIMGGTFDPIHMGHLMAAESAREAYGLDEVWFMPSHTPPHKVLAGVTAEMRYEMTCLAISSHPDFKALDLEIRREGVSYTIDTISALKQQQPNSELYFIIGADMVNYLPKWHRIEELSGLLSFIGVNRPGSRLELELLPEFLSQRVHLCDMPMMDISSTVIRERMAAGKSIRYMVPEPVYDYITRSGIYRV</sequence>
<dbReference type="OrthoDB" id="5295945at2"/>
<evidence type="ECO:0000256" key="8">
    <source>
        <dbReference type="ARBA" id="ARBA00023027"/>
    </source>
</evidence>
<keyword evidence="3 10" id="KW-0662">Pyridine nucleotide biosynthesis</keyword>
<dbReference type="NCBIfam" id="NF000840">
    <property type="entry name" value="PRK00071.1-3"/>
    <property type="match status" value="1"/>
</dbReference>
<gene>
    <name evidence="10" type="primary">nadD</name>
    <name evidence="12" type="ORF">E6C60_1415</name>
</gene>
<keyword evidence="5 10" id="KW-0548">Nucleotidyltransferase</keyword>
<keyword evidence="7 10" id="KW-0067">ATP-binding</keyword>
<dbReference type="GO" id="GO:0005524">
    <property type="term" value="F:ATP binding"/>
    <property type="evidence" value="ECO:0007669"/>
    <property type="project" value="UniProtKB-KW"/>
</dbReference>
<name>A0A4P8XKZ5_9BACL</name>
<dbReference type="InterPro" id="IPR004821">
    <property type="entry name" value="Cyt_trans-like"/>
</dbReference>